<dbReference type="PANTHER" id="PTHR34136">
    <property type="match status" value="1"/>
</dbReference>
<keyword evidence="2 3" id="KW-0808">Transferase</keyword>
<evidence type="ECO:0000256" key="2">
    <source>
        <dbReference type="ARBA" id="ARBA00022679"/>
    </source>
</evidence>
<reference evidence="3 4" key="1">
    <citation type="submission" date="2019-05" db="EMBL/GenBank/DDBJ databases">
        <title>Pasteurellaceae isolates from reptiles.</title>
        <authorList>
            <person name="Bojesen A.M."/>
            <person name="Lund E."/>
        </authorList>
    </citation>
    <scope>NUCLEOTIDE SEQUENCE [LARGE SCALE GENOMIC DNA]</scope>
    <source>
        <strain evidence="3 4">ELNT2x</strain>
    </source>
</reference>
<keyword evidence="1 3" id="KW-0328">Glycosyltransferase</keyword>
<dbReference type="RefSeq" id="WP_132964144.1">
    <property type="nucleotide sequence ID" value="NZ_LEKL01000015.1"/>
</dbReference>
<proteinExistence type="predicted"/>
<dbReference type="PANTHER" id="PTHR34136:SF1">
    <property type="entry name" value="UDP-N-ACETYL-D-MANNOSAMINURONIC ACID TRANSFERASE"/>
    <property type="match status" value="1"/>
</dbReference>
<evidence type="ECO:0000256" key="1">
    <source>
        <dbReference type="ARBA" id="ARBA00022676"/>
    </source>
</evidence>
<dbReference type="InterPro" id="IPR004629">
    <property type="entry name" value="WecG_TagA_CpsF"/>
</dbReference>
<organism evidence="3 4">
    <name type="scientific">Testudinibacter aquarius</name>
    <dbReference type="NCBI Taxonomy" id="1524974"/>
    <lineage>
        <taxon>Bacteria</taxon>
        <taxon>Pseudomonadati</taxon>
        <taxon>Pseudomonadota</taxon>
        <taxon>Gammaproteobacteria</taxon>
        <taxon>Pasteurellales</taxon>
        <taxon>Pasteurellaceae</taxon>
        <taxon>Testudinibacter</taxon>
    </lineage>
</organism>
<dbReference type="NCBIfam" id="TIGR00696">
    <property type="entry name" value="wecG_tagA_cpsF"/>
    <property type="match status" value="1"/>
</dbReference>
<dbReference type="NCBIfam" id="NF002980">
    <property type="entry name" value="PRK03692.1"/>
    <property type="match status" value="1"/>
</dbReference>
<name>A0ABY2XUC9_9PAST</name>
<dbReference type="GO" id="GO:0047241">
    <property type="term" value="F:lipopolysaccharide N-acetylmannosaminouronosyltransferase activity"/>
    <property type="evidence" value="ECO:0007669"/>
    <property type="project" value="UniProtKB-EC"/>
</dbReference>
<comment type="caution">
    <text evidence="3">The sequence shown here is derived from an EMBL/GenBank/DDBJ whole genome shotgun (WGS) entry which is preliminary data.</text>
</comment>
<accession>A0ABY2XUC9</accession>
<gene>
    <name evidence="3" type="primary">rffM</name>
    <name evidence="3" type="ORF">FHQ21_06755</name>
</gene>
<sequence>MMEKVTIRSIDILAVKDQTTFLDFLLHENGVQQGKLIAINAEKIITAEKQPEIKQLLLNAEFKYADGMSIVKSIQKKYPQYRTLQRVAGCDLWYALMEKAGKLQTPVFLVGGQPAVLAETEQKLKAQWQVNLVGSQDGYFKAEQQAELIEKIKASGAKIITVAMGSPKQERFMQACQQAYPQALYMGVGGTYDVFTGRVKRAPLIWQKANLEWLYRLLSQPTRWRRQVNLLKYAYYYLTNKL</sequence>
<dbReference type="EC" id="2.4.1.180" evidence="3"/>
<evidence type="ECO:0000313" key="3">
    <source>
        <dbReference type="EMBL" id="TNG91736.1"/>
    </source>
</evidence>
<dbReference type="CDD" id="cd06533">
    <property type="entry name" value="Glyco_transf_WecG_TagA"/>
    <property type="match status" value="1"/>
</dbReference>
<dbReference type="Pfam" id="PF03808">
    <property type="entry name" value="Glyco_tran_WecG"/>
    <property type="match status" value="1"/>
</dbReference>
<dbReference type="Proteomes" id="UP000305526">
    <property type="component" value="Unassembled WGS sequence"/>
</dbReference>
<keyword evidence="4" id="KW-1185">Reference proteome</keyword>
<evidence type="ECO:0000313" key="4">
    <source>
        <dbReference type="Proteomes" id="UP000305526"/>
    </source>
</evidence>
<dbReference type="EMBL" id="VDGV01000050">
    <property type="protein sequence ID" value="TNG91736.1"/>
    <property type="molecule type" value="Genomic_DNA"/>
</dbReference>
<protein>
    <submittedName>
        <fullName evidence="3">Lipopolysaccharide N-acetylmannosaminouronosyltransferase</fullName>
        <ecNumber evidence="3">2.4.1.180</ecNumber>
    </submittedName>
</protein>